<name>A0A3L6NCG7_FUSOX</name>
<dbReference type="Proteomes" id="UP000270866">
    <property type="component" value="Chromosome 9"/>
</dbReference>
<comment type="caution">
    <text evidence="1">The sequence shown here is derived from an EMBL/GenBank/DDBJ whole genome shotgun (WGS) entry which is preliminary data.</text>
</comment>
<dbReference type="AlphaFoldDB" id="A0A3L6NCG7"/>
<gene>
    <name evidence="1" type="ORF">BFJ65_g11706</name>
</gene>
<protein>
    <submittedName>
        <fullName evidence="1">Uncharacterized protein</fullName>
    </submittedName>
</protein>
<proteinExistence type="predicted"/>
<sequence>MALTYIITIAIILATVTTYTALQFTPNVPDTIAEESCMNFMNQSEAGIRSLGREIHDY</sequence>
<dbReference type="EMBL" id="MRCU01000007">
    <property type="protein sequence ID" value="RKK15165.1"/>
    <property type="molecule type" value="Genomic_DNA"/>
</dbReference>
<accession>A0A3L6NCG7</accession>
<evidence type="ECO:0000313" key="1">
    <source>
        <dbReference type="EMBL" id="RKK15165.1"/>
    </source>
</evidence>
<evidence type="ECO:0000313" key="2">
    <source>
        <dbReference type="Proteomes" id="UP000270866"/>
    </source>
</evidence>
<organism evidence="1 2">
    <name type="scientific">Fusarium oxysporum f. sp. cepae</name>
    <dbReference type="NCBI Taxonomy" id="396571"/>
    <lineage>
        <taxon>Eukaryota</taxon>
        <taxon>Fungi</taxon>
        <taxon>Dikarya</taxon>
        <taxon>Ascomycota</taxon>
        <taxon>Pezizomycotina</taxon>
        <taxon>Sordariomycetes</taxon>
        <taxon>Hypocreomycetidae</taxon>
        <taxon>Hypocreales</taxon>
        <taxon>Nectriaceae</taxon>
        <taxon>Fusarium</taxon>
        <taxon>Fusarium oxysporum species complex</taxon>
    </lineage>
</organism>
<reference evidence="1 2" key="1">
    <citation type="journal article" date="2018" name="Sci. Rep.">
        <title>Characterisation of pathogen-specific regions and novel effector candidates in Fusarium oxysporum f. sp. cepae.</title>
        <authorList>
            <person name="Armitage A.D."/>
            <person name="Taylor A."/>
            <person name="Sobczyk M.K."/>
            <person name="Baxter L."/>
            <person name="Greenfield B.P."/>
            <person name="Bates H.J."/>
            <person name="Wilson F."/>
            <person name="Jackson A.C."/>
            <person name="Ott S."/>
            <person name="Harrison R.J."/>
            <person name="Clarkson J.P."/>
        </authorList>
    </citation>
    <scope>NUCLEOTIDE SEQUENCE [LARGE SCALE GENOMIC DNA]</scope>
    <source>
        <strain evidence="1 2">FoC_Fus2</strain>
    </source>
</reference>